<keyword evidence="6" id="KW-0418">Kinase</keyword>
<evidence type="ECO:0000256" key="5">
    <source>
        <dbReference type="ARBA" id="ARBA00022683"/>
    </source>
</evidence>
<dbReference type="Pfam" id="PF02302">
    <property type="entry name" value="PTS_IIB"/>
    <property type="match status" value="1"/>
</dbReference>
<dbReference type="PROSITE" id="PS51100">
    <property type="entry name" value="PTS_EIIB_TYPE_3"/>
    <property type="match status" value="1"/>
</dbReference>
<evidence type="ECO:0000256" key="2">
    <source>
        <dbReference type="ARBA" id="ARBA00022553"/>
    </source>
</evidence>
<gene>
    <name evidence="7" type="ORF">WP3W19E03_12310</name>
</gene>
<dbReference type="GO" id="GO:0016301">
    <property type="term" value="F:kinase activity"/>
    <property type="evidence" value="ECO:0007669"/>
    <property type="project" value="UniProtKB-KW"/>
</dbReference>
<dbReference type="GeneID" id="60784043"/>
<protein>
    <submittedName>
        <fullName evidence="7">PTS sugar transporter subunit IIB</fullName>
    </submittedName>
</protein>
<reference evidence="7 8" key="1">
    <citation type="submission" date="2019-12" db="EMBL/GenBank/DDBJ databases">
        <title>complete genome sequences of Aeromonas veronii str. WP3-W19-ESBL-03 isolated from wastewater treatment plant effluent.</title>
        <authorList>
            <person name="Sekizuka T."/>
            <person name="Itokawa K."/>
            <person name="Yatsu K."/>
            <person name="Inamine Y."/>
            <person name="Kuroda M."/>
        </authorList>
    </citation>
    <scope>NUCLEOTIDE SEQUENCE [LARGE SCALE GENOMIC DNA]</scope>
    <source>
        <strain evidence="7 8">WP3-W19-ESBL-03</strain>
    </source>
</reference>
<dbReference type="InterPro" id="IPR036095">
    <property type="entry name" value="PTS_EIIB-like_sf"/>
</dbReference>
<sequence>MKKILLVCDMGMSTSLVVKKMQDVAARRQLEIDIQAKGMQEFKEAIQSFDCALLGPQISYKLAACKEQAAQYGKKVESINMMHYGMLDGEKILDHALTLI</sequence>
<dbReference type="Proteomes" id="UP000515442">
    <property type="component" value="Chromosome"/>
</dbReference>
<evidence type="ECO:0000256" key="3">
    <source>
        <dbReference type="ARBA" id="ARBA00022597"/>
    </source>
</evidence>
<evidence type="ECO:0000313" key="8">
    <source>
        <dbReference type="Proteomes" id="UP000515442"/>
    </source>
</evidence>
<organism evidence="7 8">
    <name type="scientific">Aeromonas veronii</name>
    <dbReference type="NCBI Taxonomy" id="654"/>
    <lineage>
        <taxon>Bacteria</taxon>
        <taxon>Pseudomonadati</taxon>
        <taxon>Pseudomonadota</taxon>
        <taxon>Gammaproteobacteria</taxon>
        <taxon>Aeromonadales</taxon>
        <taxon>Aeromonadaceae</taxon>
        <taxon>Aeromonas</taxon>
    </lineage>
</organism>
<evidence type="ECO:0000256" key="4">
    <source>
        <dbReference type="ARBA" id="ARBA00022679"/>
    </source>
</evidence>
<evidence type="ECO:0000256" key="6">
    <source>
        <dbReference type="ARBA" id="ARBA00022777"/>
    </source>
</evidence>
<keyword evidence="5" id="KW-0598">Phosphotransferase system</keyword>
<dbReference type="InterPro" id="IPR003501">
    <property type="entry name" value="PTS_EIIB_2/3"/>
</dbReference>
<dbReference type="Gene3D" id="3.40.50.2300">
    <property type="match status" value="1"/>
</dbReference>
<dbReference type="InterPro" id="IPR051819">
    <property type="entry name" value="PTS_sugar-specific_EIIB"/>
</dbReference>
<dbReference type="EMBL" id="AP022038">
    <property type="protein sequence ID" value="BBR38706.1"/>
    <property type="molecule type" value="Genomic_DNA"/>
</dbReference>
<dbReference type="GO" id="GO:0008982">
    <property type="term" value="F:protein-N(PI)-phosphohistidine-sugar phosphotransferase activity"/>
    <property type="evidence" value="ECO:0007669"/>
    <property type="project" value="InterPro"/>
</dbReference>
<accession>A0A6S5C251</accession>
<evidence type="ECO:0000256" key="1">
    <source>
        <dbReference type="ARBA" id="ARBA00022448"/>
    </source>
</evidence>
<dbReference type="PANTHER" id="PTHR34581">
    <property type="entry name" value="PTS SYSTEM N,N'-DIACETYLCHITOBIOSE-SPECIFIC EIIB COMPONENT"/>
    <property type="match status" value="1"/>
</dbReference>
<proteinExistence type="predicted"/>
<dbReference type="SUPFAM" id="SSF52794">
    <property type="entry name" value="PTS system IIB component-like"/>
    <property type="match status" value="1"/>
</dbReference>
<keyword evidence="2" id="KW-0597">Phosphoprotein</keyword>
<dbReference type="PANTHER" id="PTHR34581:SF2">
    <property type="entry name" value="PTS SYSTEM N,N'-DIACETYLCHITOBIOSE-SPECIFIC EIIB COMPONENT"/>
    <property type="match status" value="1"/>
</dbReference>
<keyword evidence="1" id="KW-0813">Transport</keyword>
<dbReference type="GO" id="GO:0009401">
    <property type="term" value="P:phosphoenolpyruvate-dependent sugar phosphotransferase system"/>
    <property type="evidence" value="ECO:0007669"/>
    <property type="project" value="UniProtKB-KW"/>
</dbReference>
<dbReference type="AlphaFoldDB" id="A0A6S5C251"/>
<keyword evidence="3 7" id="KW-0762">Sugar transport</keyword>
<dbReference type="RefSeq" id="WP_075113450.1">
    <property type="nucleotide sequence ID" value="NZ_AP022038.1"/>
</dbReference>
<dbReference type="CDD" id="cd05564">
    <property type="entry name" value="PTS_IIB_chitobiose_lichenan"/>
    <property type="match status" value="1"/>
</dbReference>
<keyword evidence="4" id="KW-0808">Transferase</keyword>
<name>A0A6S5C251_AERVE</name>
<dbReference type="InterPro" id="IPR013012">
    <property type="entry name" value="PTS_EIIB_3"/>
</dbReference>
<evidence type="ECO:0000313" key="7">
    <source>
        <dbReference type="EMBL" id="BBR38706.1"/>
    </source>
</evidence>